<accession>A0ABT1A682</accession>
<dbReference type="EMBL" id="JAGSOV010000055">
    <property type="protein sequence ID" value="MCO1658528.1"/>
    <property type="molecule type" value="Genomic_DNA"/>
</dbReference>
<feature type="domain" description="HTH tetR-type" evidence="3">
    <location>
        <begin position="4"/>
        <end position="64"/>
    </location>
</feature>
<dbReference type="SUPFAM" id="SSF46689">
    <property type="entry name" value="Homeodomain-like"/>
    <property type="match status" value="1"/>
</dbReference>
<proteinExistence type="predicted"/>
<comment type="caution">
    <text evidence="4">The sequence shown here is derived from an EMBL/GenBank/DDBJ whole genome shotgun (WGS) entry which is preliminary data.</text>
</comment>
<evidence type="ECO:0000313" key="5">
    <source>
        <dbReference type="Proteomes" id="UP001165283"/>
    </source>
</evidence>
<dbReference type="SUPFAM" id="SSF48498">
    <property type="entry name" value="Tetracyclin repressor-like, C-terminal domain"/>
    <property type="match status" value="1"/>
</dbReference>
<name>A0ABT1A682_9PSEU</name>
<dbReference type="Pfam" id="PF00440">
    <property type="entry name" value="TetR_N"/>
    <property type="match status" value="1"/>
</dbReference>
<sequence>MEREQMRGRLLDAAERILRQEGAAAFSVRAVTAAAGVNVASVTTAFGGRSALVEALFRRVLKPVDEERRRRFAVLAQHDDLPVRAVVAAFVEPLAVVERDSGSGASELLRLLVTVGDPRPTPLDLLATDPGLSPFDDLLGRALPTVPAPVRATRVRFALGTVFAAIAWSSGTVLSDRASLDELLTYVTSGLLGLDRTP</sequence>
<evidence type="ECO:0000313" key="4">
    <source>
        <dbReference type="EMBL" id="MCO1658528.1"/>
    </source>
</evidence>
<dbReference type="PROSITE" id="PS50977">
    <property type="entry name" value="HTH_TETR_2"/>
    <property type="match status" value="1"/>
</dbReference>
<feature type="DNA-binding region" description="H-T-H motif" evidence="2">
    <location>
        <begin position="27"/>
        <end position="46"/>
    </location>
</feature>
<evidence type="ECO:0000256" key="1">
    <source>
        <dbReference type="ARBA" id="ARBA00023125"/>
    </source>
</evidence>
<organism evidence="4 5">
    <name type="scientific">Pseudonocardia humida</name>
    <dbReference type="NCBI Taxonomy" id="2800819"/>
    <lineage>
        <taxon>Bacteria</taxon>
        <taxon>Bacillati</taxon>
        <taxon>Actinomycetota</taxon>
        <taxon>Actinomycetes</taxon>
        <taxon>Pseudonocardiales</taxon>
        <taxon>Pseudonocardiaceae</taxon>
        <taxon>Pseudonocardia</taxon>
    </lineage>
</organism>
<dbReference type="InterPro" id="IPR036271">
    <property type="entry name" value="Tet_transcr_reg_TetR-rel_C_sf"/>
</dbReference>
<dbReference type="Gene3D" id="1.10.357.10">
    <property type="entry name" value="Tetracycline Repressor, domain 2"/>
    <property type="match status" value="1"/>
</dbReference>
<evidence type="ECO:0000259" key="3">
    <source>
        <dbReference type="PROSITE" id="PS50977"/>
    </source>
</evidence>
<evidence type="ECO:0000256" key="2">
    <source>
        <dbReference type="PROSITE-ProRule" id="PRU00335"/>
    </source>
</evidence>
<dbReference type="InterPro" id="IPR001647">
    <property type="entry name" value="HTH_TetR"/>
</dbReference>
<dbReference type="RefSeq" id="WP_252442566.1">
    <property type="nucleotide sequence ID" value="NZ_JAGSOV010000055.1"/>
</dbReference>
<dbReference type="Proteomes" id="UP001165283">
    <property type="component" value="Unassembled WGS sequence"/>
</dbReference>
<dbReference type="InterPro" id="IPR009057">
    <property type="entry name" value="Homeodomain-like_sf"/>
</dbReference>
<keyword evidence="1 2" id="KW-0238">DNA-binding</keyword>
<keyword evidence="5" id="KW-1185">Reference proteome</keyword>
<protein>
    <submittedName>
        <fullName evidence="4">TetR/AcrR family transcriptional regulator</fullName>
    </submittedName>
</protein>
<reference evidence="4" key="1">
    <citation type="submission" date="2021-04" db="EMBL/GenBank/DDBJ databases">
        <title>Pseudonocardia sp. nov., isolated from sandy soil of mangrove forest.</title>
        <authorList>
            <person name="Zan Z."/>
            <person name="Huang R."/>
            <person name="Liu W."/>
        </authorList>
    </citation>
    <scope>NUCLEOTIDE SEQUENCE</scope>
    <source>
        <strain evidence="4">S2-4</strain>
    </source>
</reference>
<gene>
    <name evidence="4" type="ORF">KDL28_26030</name>
</gene>